<dbReference type="SMART" id="SM00316">
    <property type="entry name" value="S1"/>
    <property type="match status" value="1"/>
</dbReference>
<dbReference type="GO" id="GO:0016787">
    <property type="term" value="F:hydrolase activity"/>
    <property type="evidence" value="ECO:0007669"/>
    <property type="project" value="UniProtKB-KW"/>
</dbReference>
<dbReference type="PANTHER" id="PTHR30001:SF0">
    <property type="entry name" value="RIBONUCLEASE G"/>
    <property type="match status" value="1"/>
</dbReference>
<dbReference type="InterPro" id="IPR019307">
    <property type="entry name" value="RNA-bd_AU-1/RNase_E/G"/>
</dbReference>
<reference evidence="8" key="1">
    <citation type="submission" date="2016-10" db="EMBL/GenBank/DDBJ databases">
        <authorList>
            <person name="Varghese N."/>
            <person name="Submissions S."/>
        </authorList>
    </citation>
    <scope>NUCLEOTIDE SEQUENCE [LARGE SCALE GENOMIC DNA]</scope>
    <source>
        <strain evidence="8">S9</strain>
    </source>
</reference>
<dbReference type="GO" id="GO:0006364">
    <property type="term" value="P:rRNA processing"/>
    <property type="evidence" value="ECO:0007669"/>
    <property type="project" value="TreeGrafter"/>
</dbReference>
<dbReference type="EMBL" id="FOGT01000005">
    <property type="protein sequence ID" value="SER92745.1"/>
    <property type="molecule type" value="Genomic_DNA"/>
</dbReference>
<sequence>MRKIILHRLLNETRGAVLENGKVTEWLFDIPSDSPGPGSVIKGKVEDILPGMDAAFINIGSEKNGFLYKKELAAFQQDPPQDIPVTSLVAKGQSIIVQVKKEESGSKGAKLTEHLAFPGKYVVFLPYGGYVAVSKKITPEETRNVWREWGKDQLEGREGLIIRTLAEEAPVEEVKEDLARLKSRYSAVLKKAKEIKGTGTLYDESSIYARVSRDFLNDDNTEIIVDSPEDYQQFTSEGNRANIELYQGKENIFSRFNIGKQLERALKPFLWLKNGGSLHIDHTEAMTVIDVNSAKFTGKQGLRDTAVKINLEAAKTIAEQLRQRDIGGIILIDFMDMADEADRQEVLKTLNEALKHDRTITNVLGFTQLGLLEMTRKKTRNPLRDIMFNDCPACQGTGKVKKEEEIAKELEEAVFTRRYDDEEAIIVEIGEWIIPLFCGNNKKRMKQLEKITNKKIFLTPSSLPGFEIRYMGNIEEARLKWKKHVSP</sequence>
<dbReference type="Gene3D" id="2.40.50.140">
    <property type="entry name" value="Nucleic acid-binding proteins"/>
    <property type="match status" value="1"/>
</dbReference>
<organism evidence="7 8">
    <name type="scientific">Salipaludibacillus aurantiacus</name>
    <dbReference type="NCBI Taxonomy" id="1601833"/>
    <lineage>
        <taxon>Bacteria</taxon>
        <taxon>Bacillati</taxon>
        <taxon>Bacillota</taxon>
        <taxon>Bacilli</taxon>
        <taxon>Bacillales</taxon>
        <taxon>Bacillaceae</taxon>
    </lineage>
</organism>
<keyword evidence="5" id="KW-0694">RNA-binding</keyword>
<dbReference type="InterPro" id="IPR012340">
    <property type="entry name" value="NA-bd_OB-fold"/>
</dbReference>
<dbReference type="GO" id="GO:0003723">
    <property type="term" value="F:RNA binding"/>
    <property type="evidence" value="ECO:0007669"/>
    <property type="project" value="UniProtKB-KW"/>
</dbReference>
<dbReference type="PROSITE" id="PS50126">
    <property type="entry name" value="S1"/>
    <property type="match status" value="1"/>
</dbReference>
<dbReference type="InterPro" id="IPR004659">
    <property type="entry name" value="RNase_E/G"/>
</dbReference>
<dbReference type="GO" id="GO:0004540">
    <property type="term" value="F:RNA nuclease activity"/>
    <property type="evidence" value="ECO:0007669"/>
    <property type="project" value="InterPro"/>
</dbReference>
<dbReference type="STRING" id="1601833.SAMN05518684_105146"/>
<gene>
    <name evidence="7" type="ORF">SAMN05518684_105146</name>
</gene>
<evidence type="ECO:0000256" key="2">
    <source>
        <dbReference type="ARBA" id="ARBA00022723"/>
    </source>
</evidence>
<accession>A0A1H9T677</accession>
<evidence type="ECO:0000313" key="8">
    <source>
        <dbReference type="Proteomes" id="UP000198571"/>
    </source>
</evidence>
<dbReference type="Pfam" id="PF10150">
    <property type="entry name" value="RNase_E_G"/>
    <property type="match status" value="1"/>
</dbReference>
<dbReference type="SUPFAM" id="SSF50249">
    <property type="entry name" value="Nucleic acid-binding proteins"/>
    <property type="match status" value="1"/>
</dbReference>
<evidence type="ECO:0000259" key="6">
    <source>
        <dbReference type="PROSITE" id="PS50126"/>
    </source>
</evidence>
<dbReference type="GO" id="GO:0005737">
    <property type="term" value="C:cytoplasm"/>
    <property type="evidence" value="ECO:0007669"/>
    <property type="project" value="TreeGrafter"/>
</dbReference>
<keyword evidence="3" id="KW-0378">Hydrolase</keyword>
<evidence type="ECO:0000313" key="7">
    <source>
        <dbReference type="EMBL" id="SER92745.1"/>
    </source>
</evidence>
<evidence type="ECO:0000256" key="4">
    <source>
        <dbReference type="ARBA" id="ARBA00022842"/>
    </source>
</evidence>
<protein>
    <submittedName>
        <fullName evidence="7">Ribonuclease G</fullName>
    </submittedName>
</protein>
<evidence type="ECO:0000256" key="5">
    <source>
        <dbReference type="ARBA" id="ARBA00022884"/>
    </source>
</evidence>
<proteinExistence type="predicted"/>
<dbReference type="Proteomes" id="UP000198571">
    <property type="component" value="Unassembled WGS sequence"/>
</dbReference>
<dbReference type="AlphaFoldDB" id="A0A1H9T677"/>
<evidence type="ECO:0000256" key="1">
    <source>
        <dbReference type="ARBA" id="ARBA00001946"/>
    </source>
</evidence>
<feature type="domain" description="S1 motif" evidence="6">
    <location>
        <begin position="38"/>
        <end position="114"/>
    </location>
</feature>
<dbReference type="GO" id="GO:0046872">
    <property type="term" value="F:metal ion binding"/>
    <property type="evidence" value="ECO:0007669"/>
    <property type="project" value="UniProtKB-KW"/>
</dbReference>
<keyword evidence="8" id="KW-1185">Reference proteome</keyword>
<dbReference type="PANTHER" id="PTHR30001">
    <property type="entry name" value="RIBONUCLEASE"/>
    <property type="match status" value="1"/>
</dbReference>
<comment type="cofactor">
    <cofactor evidence="1">
        <name>Mg(2+)</name>
        <dbReference type="ChEBI" id="CHEBI:18420"/>
    </cofactor>
</comment>
<dbReference type="RefSeq" id="WP_177174234.1">
    <property type="nucleotide sequence ID" value="NZ_FOGT01000005.1"/>
</dbReference>
<keyword evidence="4" id="KW-0460">Magnesium</keyword>
<name>A0A1H9T677_9BACI</name>
<keyword evidence="2" id="KW-0479">Metal-binding</keyword>
<dbReference type="NCBIfam" id="TIGR00757">
    <property type="entry name" value="RNaseEG"/>
    <property type="match status" value="1"/>
</dbReference>
<evidence type="ECO:0000256" key="3">
    <source>
        <dbReference type="ARBA" id="ARBA00022801"/>
    </source>
</evidence>
<dbReference type="CDD" id="cd04453">
    <property type="entry name" value="S1_RNase_E"/>
    <property type="match status" value="1"/>
</dbReference>
<dbReference type="InterPro" id="IPR003029">
    <property type="entry name" value="S1_domain"/>
</dbReference>